<dbReference type="OMA" id="FLACIYA"/>
<proteinExistence type="predicted"/>
<dbReference type="VEuPathDB" id="FungiDB:CPSG_03812"/>
<evidence type="ECO:0000313" key="1">
    <source>
        <dbReference type="EMBL" id="EFW19428.1"/>
    </source>
</evidence>
<dbReference type="HOGENOM" id="CLU_852748_0_0_1"/>
<accession>E9D2L4</accession>
<dbReference type="Proteomes" id="UP000002497">
    <property type="component" value="Unassembled WGS sequence"/>
</dbReference>
<dbReference type="EMBL" id="GL636490">
    <property type="protein sequence ID" value="EFW19428.1"/>
    <property type="molecule type" value="Genomic_DNA"/>
</dbReference>
<dbReference type="OrthoDB" id="4892437at2759"/>
<reference evidence="2" key="2">
    <citation type="submission" date="2010-03" db="EMBL/GenBank/DDBJ databases">
        <title>The genome sequence of Coccidioides posadasii strain Silveira.</title>
        <authorList>
            <consortium name="The Broad Institute Genome Sequencing Center for Infectious Disease"/>
            <person name="Neafsey D."/>
            <person name="Orbach M."/>
            <person name="Henn M.R."/>
            <person name="Cole G.T."/>
            <person name="Galgiani J."/>
            <person name="Gardner M.J."/>
            <person name="Kirkland T.N."/>
            <person name="Taylor J.W."/>
            <person name="Young S.K."/>
            <person name="Zeng Q."/>
            <person name="Koehrsen M."/>
            <person name="Alvarado L."/>
            <person name="Berlin A."/>
            <person name="Borenstein D."/>
            <person name="Chapman S.B."/>
            <person name="Chen Z."/>
            <person name="Engels R."/>
            <person name="Freedman E."/>
            <person name="Gellesch M."/>
            <person name="Goldberg J."/>
            <person name="Griggs A."/>
            <person name="Gujja S."/>
            <person name="Heilman E."/>
            <person name="Heiman D."/>
            <person name="Howarth C."/>
            <person name="Jen D."/>
            <person name="Larson L."/>
            <person name="Mehta T."/>
            <person name="Neiman D."/>
            <person name="Park D."/>
            <person name="Pearson M."/>
            <person name="Richards J."/>
            <person name="Roberts A."/>
            <person name="Saif S."/>
            <person name="Shea T."/>
            <person name="Shenoy N."/>
            <person name="Sisk P."/>
            <person name="Stolte C."/>
            <person name="Sykes S."/>
            <person name="Walk T."/>
            <person name="White J."/>
            <person name="Yandava C."/>
            <person name="Haas B."/>
            <person name="Nusbaum C."/>
            <person name="Birren B."/>
        </authorList>
    </citation>
    <scope>NUCLEOTIDE SEQUENCE [LARGE SCALE GENOMIC DNA]</scope>
    <source>
        <strain evidence="2">RMSCC 757 / Silveira</strain>
    </source>
</reference>
<dbReference type="AlphaFoldDB" id="E9D2L4"/>
<reference evidence="2" key="1">
    <citation type="journal article" date="2010" name="Genome Res.">
        <title>Population genomic sequencing of Coccidioides fungi reveals recent hybridization and transposon control.</title>
        <authorList>
            <person name="Neafsey D.E."/>
            <person name="Barker B.M."/>
            <person name="Sharpton T.J."/>
            <person name="Stajich J.E."/>
            <person name="Park D.J."/>
            <person name="Whiston E."/>
            <person name="Hung C.-Y."/>
            <person name="McMahan C."/>
            <person name="White J."/>
            <person name="Sykes S."/>
            <person name="Heiman D."/>
            <person name="Young S."/>
            <person name="Zeng Q."/>
            <person name="Abouelleil A."/>
            <person name="Aftuck L."/>
            <person name="Bessette D."/>
            <person name="Brown A."/>
            <person name="FitzGerald M."/>
            <person name="Lui A."/>
            <person name="Macdonald J.P."/>
            <person name="Priest M."/>
            <person name="Orbach M.J."/>
            <person name="Galgiani J.N."/>
            <person name="Kirkland T.N."/>
            <person name="Cole G.T."/>
            <person name="Birren B.W."/>
            <person name="Henn M.R."/>
            <person name="Taylor J.W."/>
            <person name="Rounsley S.D."/>
        </authorList>
    </citation>
    <scope>NUCLEOTIDE SEQUENCE [LARGE SCALE GENOMIC DNA]</scope>
    <source>
        <strain evidence="2">RMSCC 757 / Silveira</strain>
    </source>
</reference>
<sequence length="354" mass="39684">MVFRDRDTARRRYEPRTALRTTIYSVFTWFFLACIYAALPSPAPNDDGTNYPTEVLRAGKTLTRVYSTSVYFPYSERDHEAIDKARLNEQSYFALSFTIAPALPHTDGANLSLKISHSTPISLPRSRPLNNGTNILSASKPFTVRSPAGETDGISPPWFDEADAVLLFASATNGRMYVTLRTLWNENGDLEIRTDGPDWDQQPPSTKAPLLTLSLSPMLSATVPEPPYSASPTSTFPIRYVLLSILKITAFIPLGLEAAISFILSAVIAIIGFLFTTLFWLALFTLVILGGLWYYRGRPDIGEFISDVRTHVRPITDNLQEQWTSWRARWPREQERILPVSESQVQAVEGDKMG</sequence>
<name>E9D2L4_COCPS</name>
<gene>
    <name evidence="1" type="ORF">CPSG_03812</name>
</gene>
<organism evidence="2">
    <name type="scientific">Coccidioides posadasii (strain RMSCC 757 / Silveira)</name>
    <name type="common">Valley fever fungus</name>
    <dbReference type="NCBI Taxonomy" id="443226"/>
    <lineage>
        <taxon>Eukaryota</taxon>
        <taxon>Fungi</taxon>
        <taxon>Dikarya</taxon>
        <taxon>Ascomycota</taxon>
        <taxon>Pezizomycotina</taxon>
        <taxon>Eurotiomycetes</taxon>
        <taxon>Eurotiomycetidae</taxon>
        <taxon>Onygenales</taxon>
        <taxon>Onygenaceae</taxon>
        <taxon>Coccidioides</taxon>
    </lineage>
</organism>
<keyword evidence="2" id="KW-1185">Reference proteome</keyword>
<evidence type="ECO:0000313" key="2">
    <source>
        <dbReference type="Proteomes" id="UP000002497"/>
    </source>
</evidence>
<protein>
    <submittedName>
        <fullName evidence="1">Uncharacterized protein</fullName>
    </submittedName>
</protein>
<dbReference type="VEuPathDB" id="FungiDB:D8B26_007661"/>
<dbReference type="PROSITE" id="PS51257">
    <property type="entry name" value="PROKAR_LIPOPROTEIN"/>
    <property type="match status" value="1"/>
</dbReference>